<sequence>MKMGMTKVIASLMLSTALLPMMNSKAATESSAPAPATKAASTSSSASSANAQSQSLGSTTAANGSRTASTPATSGSANAASSSSNAVASSAPATSQAASQSSSASASQSSSQSSSQSVSQSASNAASSATSSSSAATSATSAADSATATEKQAAAKRATLSEDHSLGPGFYDMHAFMARSAADTTGFLTSIKSGAIAGWRNHKVLPSITAAQAILESGWGRSELSTLGNNLFGIKGDYQGQSIAFKTQEFVNGQYITITDNFRKYPNWAASVEDHGAFLNVNPRYSNLLGVTDYQKVAALLSQDGYATAPDYAAKLIEIINEYNLNAWDTEAIGNNNTTTPSNPGNISTAPNTNQNNNNNNNASQGGSYTFKTATNIRNSASKGGQIVGSYDAGQSVRYTGKVNAEGLTWLQYTSYSGKTHYVAMSGDDVAATTPTPAPTPAPSETVVATSGSYRFTAATDIKSAPSVGAATLGTYNAGETVYYNGKVTAEGRTWLRYLSYSGSAHYVAISGGSTGGGSTPTPSQPSVTATSGSYRFTGTTAIKSAPDNNAATVGTYYAGNTVYYNGKVTANGQTWLRYQSYSGAMHYVAVGGSGSNGGNSNASANVMATSGSYRFTATTAIKSAPSNSAATVGTYDAGSTVYYNGKVNADGQTWLRYQAYSGATHYVAVGGSSATNNGGSNVSAQSGAFRFSTTTHIRTAPSTSASIVGRYYPDEVVYYNGKVQADGYTWLRYLSRSGATHYVAVVD</sequence>
<feature type="domain" description="SH3b" evidence="6">
    <location>
        <begin position="364"/>
        <end position="433"/>
    </location>
</feature>
<protein>
    <submittedName>
        <fullName evidence="7">Cell wall hydrolase</fullName>
    </submittedName>
</protein>
<dbReference type="STRING" id="1400520.LFAB_11750"/>
<comment type="caution">
    <text evidence="7">The sequence shown here is derived from an EMBL/GenBank/DDBJ whole genome shotgun (WGS) entry which is preliminary data.</text>
</comment>
<dbReference type="eggNOG" id="COG1705">
    <property type="taxonomic scope" value="Bacteria"/>
</dbReference>
<feature type="compositionally biased region" description="Low complexity" evidence="3">
    <location>
        <begin position="335"/>
        <end position="362"/>
    </location>
</feature>
<feature type="domain" description="Mannosyl-glycoprotein endo-beta-N-acetylglucosamidase-like" evidence="5">
    <location>
        <begin position="177"/>
        <end position="329"/>
    </location>
</feature>
<dbReference type="SMART" id="SM00047">
    <property type="entry name" value="LYZ2"/>
    <property type="match status" value="1"/>
</dbReference>
<evidence type="ECO:0000259" key="5">
    <source>
        <dbReference type="SMART" id="SM00047"/>
    </source>
</evidence>
<feature type="region of interest" description="Disordered" evidence="3">
    <location>
        <begin position="27"/>
        <end position="82"/>
    </location>
</feature>
<evidence type="ECO:0000256" key="2">
    <source>
        <dbReference type="ARBA" id="ARBA00022801"/>
    </source>
</evidence>
<proteinExistence type="inferred from homology"/>
<dbReference type="Gene3D" id="4.10.80.30">
    <property type="entry name" value="DNA polymerase, domain 6"/>
    <property type="match status" value="1"/>
</dbReference>
<keyword evidence="4" id="KW-0732">Signal</keyword>
<dbReference type="EMBL" id="AWWK01000055">
    <property type="protein sequence ID" value="ETY73550.1"/>
    <property type="molecule type" value="Genomic_DNA"/>
</dbReference>
<dbReference type="InterPro" id="IPR051056">
    <property type="entry name" value="Glycosyl_Hydrolase_73"/>
</dbReference>
<dbReference type="Pfam" id="PF01832">
    <property type="entry name" value="Glucosaminidase"/>
    <property type="match status" value="1"/>
</dbReference>
<reference evidence="7 8" key="1">
    <citation type="journal article" date="2014" name="Genome Announc.">
        <title>Genome Sequence of Lactobacillus fabifermentans Strain T30PCM01, Isolated from Fermenting Grape Marc.</title>
        <authorList>
            <person name="Treu L."/>
            <person name="Vendramin V."/>
            <person name="Bovo B."/>
            <person name="Giacomini A."/>
            <person name="Corich V."/>
            <person name="Campanaro S."/>
        </authorList>
    </citation>
    <scope>NUCLEOTIDE SEQUENCE [LARGE SCALE GENOMIC DNA]</scope>
    <source>
        <strain evidence="7 8">T30PCM01</strain>
    </source>
</reference>
<feature type="compositionally biased region" description="Low complexity" evidence="3">
    <location>
        <begin position="27"/>
        <end position="55"/>
    </location>
</feature>
<dbReference type="Pfam" id="PF08460">
    <property type="entry name" value="SH3_5"/>
    <property type="match status" value="5"/>
</dbReference>
<feature type="region of interest" description="Disordered" evidence="3">
    <location>
        <begin position="128"/>
        <end position="160"/>
    </location>
</feature>
<comment type="similarity">
    <text evidence="1">Belongs to the glycosyl hydrolase 73 family.</text>
</comment>
<feature type="chain" id="PRO_5004881265" evidence="4">
    <location>
        <begin position="27"/>
        <end position="748"/>
    </location>
</feature>
<dbReference type="AlphaFoldDB" id="W6TC05"/>
<dbReference type="GO" id="GO:0004040">
    <property type="term" value="F:amidase activity"/>
    <property type="evidence" value="ECO:0007669"/>
    <property type="project" value="InterPro"/>
</dbReference>
<feature type="compositionally biased region" description="Low complexity" evidence="3">
    <location>
        <begin position="64"/>
        <end position="82"/>
    </location>
</feature>
<dbReference type="Gene3D" id="2.30.30.40">
    <property type="entry name" value="SH3 Domains"/>
    <property type="match status" value="5"/>
</dbReference>
<evidence type="ECO:0000313" key="8">
    <source>
        <dbReference type="Proteomes" id="UP000019247"/>
    </source>
</evidence>
<gene>
    <name evidence="7" type="ORF">LFAB_11750</name>
</gene>
<dbReference type="PANTHER" id="PTHR33308:SF9">
    <property type="entry name" value="PEPTIDOGLYCAN HYDROLASE FLGJ"/>
    <property type="match status" value="1"/>
</dbReference>
<organism evidence="7 8">
    <name type="scientific">Lactiplantibacillus fabifermentans T30PCM01</name>
    <dbReference type="NCBI Taxonomy" id="1400520"/>
    <lineage>
        <taxon>Bacteria</taxon>
        <taxon>Bacillati</taxon>
        <taxon>Bacillota</taxon>
        <taxon>Bacilli</taxon>
        <taxon>Lactobacillales</taxon>
        <taxon>Lactobacillaceae</taxon>
        <taxon>Lactiplantibacillus</taxon>
    </lineage>
</organism>
<dbReference type="SMART" id="SM00287">
    <property type="entry name" value="SH3b"/>
    <property type="match status" value="5"/>
</dbReference>
<feature type="region of interest" description="Disordered" evidence="3">
    <location>
        <begin position="335"/>
        <end position="367"/>
    </location>
</feature>
<evidence type="ECO:0000259" key="6">
    <source>
        <dbReference type="SMART" id="SM00287"/>
    </source>
</evidence>
<feature type="domain" description="SH3b" evidence="6">
    <location>
        <begin position="611"/>
        <end position="677"/>
    </location>
</feature>
<evidence type="ECO:0000313" key="7">
    <source>
        <dbReference type="EMBL" id="ETY73550.1"/>
    </source>
</evidence>
<feature type="domain" description="SH3b" evidence="6">
    <location>
        <begin position="532"/>
        <end position="598"/>
    </location>
</feature>
<feature type="compositionally biased region" description="Low complexity" evidence="3">
    <location>
        <begin position="128"/>
        <end position="149"/>
    </location>
</feature>
<evidence type="ECO:0000256" key="4">
    <source>
        <dbReference type="SAM" id="SignalP"/>
    </source>
</evidence>
<evidence type="ECO:0000256" key="3">
    <source>
        <dbReference type="SAM" id="MobiDB-lite"/>
    </source>
</evidence>
<dbReference type="PANTHER" id="PTHR33308">
    <property type="entry name" value="PEPTIDOGLYCAN HYDROLASE FLGJ"/>
    <property type="match status" value="1"/>
</dbReference>
<dbReference type="HOGENOM" id="CLU_021790_0_0_9"/>
<evidence type="ECO:0000256" key="1">
    <source>
        <dbReference type="ARBA" id="ARBA00010266"/>
    </source>
</evidence>
<feature type="signal peptide" evidence="4">
    <location>
        <begin position="1"/>
        <end position="26"/>
    </location>
</feature>
<dbReference type="Proteomes" id="UP000019247">
    <property type="component" value="Unassembled WGS sequence"/>
</dbReference>
<dbReference type="OrthoDB" id="37530at2"/>
<accession>W6TC05</accession>
<dbReference type="PATRIC" id="fig|1400520.3.peg.2294"/>
<dbReference type="InterPro" id="IPR002901">
    <property type="entry name" value="MGlyc_endo_b_GlcNAc-like_dom"/>
</dbReference>
<feature type="domain" description="SH3b" evidence="6">
    <location>
        <begin position="685"/>
        <end position="746"/>
    </location>
</feature>
<feature type="domain" description="SH3b" evidence="6">
    <location>
        <begin position="451"/>
        <end position="517"/>
    </location>
</feature>
<name>W6TC05_9LACO</name>
<feature type="region of interest" description="Disordered" evidence="3">
    <location>
        <begin position="99"/>
        <end position="118"/>
    </location>
</feature>
<dbReference type="Gene3D" id="1.10.530.10">
    <property type="match status" value="1"/>
</dbReference>
<keyword evidence="2 7" id="KW-0378">Hydrolase</keyword>
<dbReference type="InterPro" id="IPR003646">
    <property type="entry name" value="SH3-like_bac-type"/>
</dbReference>